<feature type="domain" description="Galactokinase N-terminal" evidence="7">
    <location>
        <begin position="59"/>
        <end position="106"/>
    </location>
</feature>
<dbReference type="PANTHER" id="PTHR10457:SF7">
    <property type="entry name" value="GALACTOKINASE-RELATED"/>
    <property type="match status" value="1"/>
</dbReference>
<dbReference type="InterPro" id="IPR006204">
    <property type="entry name" value="GHMP_kinase_N_dom"/>
</dbReference>
<organism evidence="8">
    <name type="scientific">Caldithrix abyssi</name>
    <dbReference type="NCBI Taxonomy" id="187145"/>
    <lineage>
        <taxon>Bacteria</taxon>
        <taxon>Pseudomonadati</taxon>
        <taxon>Calditrichota</taxon>
        <taxon>Calditrichia</taxon>
        <taxon>Calditrichales</taxon>
        <taxon>Calditrichaceae</taxon>
        <taxon>Caldithrix</taxon>
    </lineage>
</organism>
<evidence type="ECO:0000259" key="6">
    <source>
        <dbReference type="Pfam" id="PF00288"/>
    </source>
</evidence>
<dbReference type="InterPro" id="IPR036554">
    <property type="entry name" value="GHMP_kinase_C_sf"/>
</dbReference>
<comment type="similarity">
    <text evidence="1">Belongs to the GHMP kinase family. GalK subfamily.</text>
</comment>
<dbReference type="SUPFAM" id="SSF55060">
    <property type="entry name" value="GHMP Kinase, C-terminal domain"/>
    <property type="match status" value="1"/>
</dbReference>
<name>A0A7V5H367_CALAY</name>
<dbReference type="PRINTS" id="PR00473">
    <property type="entry name" value="GALCTOKINASE"/>
</dbReference>
<dbReference type="EMBL" id="DRTD01000300">
    <property type="protein sequence ID" value="HHE54930.1"/>
    <property type="molecule type" value="Genomic_DNA"/>
</dbReference>
<feature type="domain" description="GHMP kinase N-terminal" evidence="6">
    <location>
        <begin position="144"/>
        <end position="232"/>
    </location>
</feature>
<dbReference type="InterPro" id="IPR020568">
    <property type="entry name" value="Ribosomal_Su5_D2-typ_SF"/>
</dbReference>
<evidence type="ECO:0000313" key="8">
    <source>
        <dbReference type="EMBL" id="HHE54930.1"/>
    </source>
</evidence>
<accession>A0A7V5H367</accession>
<keyword evidence="5" id="KW-0067">ATP-binding</keyword>
<evidence type="ECO:0000256" key="1">
    <source>
        <dbReference type="ARBA" id="ARBA00006566"/>
    </source>
</evidence>
<dbReference type="GO" id="GO:0005829">
    <property type="term" value="C:cytosol"/>
    <property type="evidence" value="ECO:0007669"/>
    <property type="project" value="TreeGrafter"/>
</dbReference>
<dbReference type="InterPro" id="IPR006203">
    <property type="entry name" value="GHMP_knse_ATP-bd_CS"/>
</dbReference>
<dbReference type="Proteomes" id="UP000886111">
    <property type="component" value="Unassembled WGS sequence"/>
</dbReference>
<keyword evidence="4" id="KW-0418">Kinase</keyword>
<comment type="caution">
    <text evidence="8">The sequence shown here is derived from an EMBL/GenBank/DDBJ whole genome shotgun (WGS) entry which is preliminary data.</text>
</comment>
<dbReference type="PANTHER" id="PTHR10457">
    <property type="entry name" value="MEVALONATE KINASE/GALACTOKINASE"/>
    <property type="match status" value="1"/>
</dbReference>
<dbReference type="AlphaFoldDB" id="A0A7V5H367"/>
<dbReference type="Pfam" id="PF00288">
    <property type="entry name" value="GHMP_kinases_N"/>
    <property type="match status" value="1"/>
</dbReference>
<dbReference type="GO" id="GO:0004335">
    <property type="term" value="F:galactokinase activity"/>
    <property type="evidence" value="ECO:0007669"/>
    <property type="project" value="InterPro"/>
</dbReference>
<evidence type="ECO:0000256" key="3">
    <source>
        <dbReference type="ARBA" id="ARBA00022741"/>
    </source>
</evidence>
<dbReference type="Gene3D" id="3.30.230.10">
    <property type="match status" value="1"/>
</dbReference>
<dbReference type="GO" id="GO:0006012">
    <property type="term" value="P:galactose metabolic process"/>
    <property type="evidence" value="ECO:0007669"/>
    <property type="project" value="InterPro"/>
</dbReference>
<dbReference type="GO" id="GO:0005524">
    <property type="term" value="F:ATP binding"/>
    <property type="evidence" value="ECO:0007669"/>
    <property type="project" value="UniProtKB-KW"/>
</dbReference>
<proteinExistence type="inferred from homology"/>
<dbReference type="Pfam" id="PF10509">
    <property type="entry name" value="GalKase_gal_bdg"/>
    <property type="match status" value="1"/>
</dbReference>
<keyword evidence="2" id="KW-0808">Transferase</keyword>
<keyword evidence="3" id="KW-0547">Nucleotide-binding</keyword>
<reference evidence="8" key="1">
    <citation type="journal article" date="2020" name="mSystems">
        <title>Genome- and Community-Level Interaction Insights into Carbon Utilization and Element Cycling Functions of Hydrothermarchaeota in Hydrothermal Sediment.</title>
        <authorList>
            <person name="Zhou Z."/>
            <person name="Liu Y."/>
            <person name="Xu W."/>
            <person name="Pan J."/>
            <person name="Luo Z.H."/>
            <person name="Li M."/>
        </authorList>
    </citation>
    <scope>NUCLEOTIDE SEQUENCE [LARGE SCALE GENOMIC DNA]</scope>
    <source>
        <strain evidence="8">HyVt-76</strain>
    </source>
</reference>
<evidence type="ECO:0000256" key="2">
    <source>
        <dbReference type="ARBA" id="ARBA00022679"/>
    </source>
</evidence>
<sequence>MQTLALDWIACQNVPGSSLIGNKIKGKIMTCKDWIPALYGKDPLEQAKQKQRFENLDHLFKKNFREEAVYWFSTPGRSEIGGNHTDHNHGRVLAASINLDAIAAVNITKENKITVFSKGYPNPFVIDLADLSPKSGEKGTTTALIRGIAARFKELGFEIGGFNAFVDSWVLPGSGLSSSATIEVLIGTILNHLYNQGKIKPEIIAQIGQYAENNYFGKPCGLMDQMACAIGGMLFIDFENPQKPKFKSLPIDLKKFNYSLLVVNTGGSHADLTEDYASIPDEMKQVARFFGKDYLRQVDLNEFLSQIPNLHQKVSDRALLRAYHFLHENERVWHQFSALQSNDFEKFLDLINESGDSSFKWLQNIFTTKMPEAQSLSLALALSENFIKNSGQGACRVHGGGFAGTIQVFLPNEAINSYRTLIEPVFGKDSVSVLQIRSVGSVCLNDFLDNLEDL</sequence>
<dbReference type="Gene3D" id="3.30.70.890">
    <property type="entry name" value="GHMP kinase, C-terminal domain"/>
    <property type="match status" value="1"/>
</dbReference>
<dbReference type="InterPro" id="IPR000705">
    <property type="entry name" value="Galactokinase"/>
</dbReference>
<evidence type="ECO:0000259" key="7">
    <source>
        <dbReference type="Pfam" id="PF10509"/>
    </source>
</evidence>
<dbReference type="PRINTS" id="PR00959">
    <property type="entry name" value="MEVGALKINASE"/>
</dbReference>
<evidence type="ECO:0000256" key="4">
    <source>
        <dbReference type="ARBA" id="ARBA00022777"/>
    </source>
</evidence>
<gene>
    <name evidence="8" type="ORF">ENL21_04050</name>
</gene>
<protein>
    <submittedName>
        <fullName evidence="8">Galactokinase</fullName>
    </submittedName>
</protein>
<dbReference type="InterPro" id="IPR019539">
    <property type="entry name" value="GalKase_N"/>
</dbReference>
<dbReference type="InterPro" id="IPR006206">
    <property type="entry name" value="Mevalonate/galactokinase"/>
</dbReference>
<evidence type="ECO:0000256" key="5">
    <source>
        <dbReference type="ARBA" id="ARBA00022840"/>
    </source>
</evidence>
<dbReference type="PIRSF" id="PIRSF000530">
    <property type="entry name" value="Galactokinase"/>
    <property type="match status" value="1"/>
</dbReference>
<dbReference type="SUPFAM" id="SSF54211">
    <property type="entry name" value="Ribosomal protein S5 domain 2-like"/>
    <property type="match status" value="1"/>
</dbReference>
<dbReference type="PROSITE" id="PS00627">
    <property type="entry name" value="GHMP_KINASES_ATP"/>
    <property type="match status" value="1"/>
</dbReference>
<dbReference type="InterPro" id="IPR014721">
    <property type="entry name" value="Ribsml_uS5_D2-typ_fold_subgr"/>
</dbReference>